<protein>
    <submittedName>
        <fullName evidence="1">Uncharacterized protein</fullName>
    </submittedName>
</protein>
<evidence type="ECO:0000313" key="1">
    <source>
        <dbReference type="EMBL" id="MER2250010.1"/>
    </source>
</evidence>
<gene>
    <name evidence="1" type="ORF">ABS772_08800</name>
</gene>
<keyword evidence="2" id="KW-1185">Reference proteome</keyword>
<organism evidence="1 2">
    <name type="scientific">Methylorubrum podarium</name>
    <dbReference type="NCBI Taxonomy" id="200476"/>
    <lineage>
        <taxon>Bacteria</taxon>
        <taxon>Pseudomonadati</taxon>
        <taxon>Pseudomonadota</taxon>
        <taxon>Alphaproteobacteria</taxon>
        <taxon>Hyphomicrobiales</taxon>
        <taxon>Methylobacteriaceae</taxon>
        <taxon>Methylorubrum</taxon>
    </lineage>
</organism>
<accession>A0ABV1QKY9</accession>
<comment type="caution">
    <text evidence="1">The sequence shown here is derived from an EMBL/GenBank/DDBJ whole genome shotgun (WGS) entry which is preliminary data.</text>
</comment>
<evidence type="ECO:0000313" key="2">
    <source>
        <dbReference type="Proteomes" id="UP001480955"/>
    </source>
</evidence>
<dbReference type="EMBL" id="JBELQE010000051">
    <property type="protein sequence ID" value="MER2250010.1"/>
    <property type="molecule type" value="Genomic_DNA"/>
</dbReference>
<dbReference type="Proteomes" id="UP001480955">
    <property type="component" value="Unassembled WGS sequence"/>
</dbReference>
<dbReference type="RefSeq" id="WP_350393819.1">
    <property type="nucleotide sequence ID" value="NZ_JBELQE010000051.1"/>
</dbReference>
<sequence length="124" mass="13227">MPTIGTHRGVPLHAYQSAARIQVVKSAIDAVYEIGDAVALAAYAADPAHPPEARLFAAARCEATWQLAAESRAVRPIVNLALVRASVAGLGTRQWMSPSHYGSDLDPTGRLVKREQPIPAEDFG</sequence>
<reference evidence="1 2" key="1">
    <citation type="submission" date="2024-06" db="EMBL/GenBank/DDBJ databases">
        <authorList>
            <person name="Campbell A.G."/>
        </authorList>
    </citation>
    <scope>NUCLEOTIDE SEQUENCE [LARGE SCALE GENOMIC DNA]</scope>
    <source>
        <strain evidence="1 2">EM12</strain>
    </source>
</reference>
<name>A0ABV1QKY9_9HYPH</name>
<proteinExistence type="predicted"/>